<dbReference type="CDD" id="cd00367">
    <property type="entry name" value="PTS-HPr_like"/>
    <property type="match status" value="1"/>
</dbReference>
<name>A0A174IAG1_9FIRM</name>
<dbReference type="Pfam" id="PF00381">
    <property type="entry name" value="PTS-HPr"/>
    <property type="match status" value="1"/>
</dbReference>
<dbReference type="PaxDb" id="410072-ERS852525_03196"/>
<evidence type="ECO:0000313" key="6">
    <source>
        <dbReference type="Proteomes" id="UP000095362"/>
    </source>
</evidence>
<dbReference type="InterPro" id="IPR000032">
    <property type="entry name" value="HPr-like"/>
</dbReference>
<dbReference type="EMBL" id="JABWDC010000052">
    <property type="protein sequence ID" value="NUN87318.1"/>
    <property type="molecule type" value="Genomic_DNA"/>
</dbReference>
<dbReference type="GeneID" id="92823808"/>
<dbReference type="NCBIfam" id="TIGR01003">
    <property type="entry name" value="PTS_HPr_family"/>
    <property type="match status" value="1"/>
</dbReference>
<reference evidence="6 7" key="1">
    <citation type="submission" date="2015-09" db="EMBL/GenBank/DDBJ databases">
        <authorList>
            <consortium name="Pathogen Informatics"/>
        </authorList>
    </citation>
    <scope>NUCLEOTIDE SEQUENCE [LARGE SCALE GENOMIC DNA]</scope>
    <source>
        <strain evidence="3 6">2789STDY5834866</strain>
        <strain evidence="2 7">2789STDY5834962</strain>
    </source>
</reference>
<evidence type="ECO:0000313" key="2">
    <source>
        <dbReference type="EMBL" id="CUM88512.1"/>
    </source>
</evidence>
<sequence length="87" mass="9523">MIKKPVKIQLSEGLDARPIALLVQEASQYSSSVYIEVDQKQVNAKSIMGMMSLTLMPGEEITVVANGTDEKEAAAGIERFLVNVKNR</sequence>
<evidence type="ECO:0000313" key="7">
    <source>
        <dbReference type="Proteomes" id="UP000095727"/>
    </source>
</evidence>
<dbReference type="EMBL" id="CYZK01000032">
    <property type="protein sequence ID" value="CUO84183.1"/>
    <property type="molecule type" value="Genomic_DNA"/>
</dbReference>
<dbReference type="Proteomes" id="UP001145109">
    <property type="component" value="Unassembled WGS sequence"/>
</dbReference>
<evidence type="ECO:0000259" key="1">
    <source>
        <dbReference type="PROSITE" id="PS51350"/>
    </source>
</evidence>
<dbReference type="EMBL" id="CYXR01000008">
    <property type="protein sequence ID" value="CUM88512.1"/>
    <property type="molecule type" value="Genomic_DNA"/>
</dbReference>
<dbReference type="PANTHER" id="PTHR33705:SF5">
    <property type="entry name" value="HPR-LIKE PROTEIN CRH"/>
    <property type="match status" value="1"/>
</dbReference>
<dbReference type="InterPro" id="IPR050399">
    <property type="entry name" value="HPr"/>
</dbReference>
<protein>
    <submittedName>
        <fullName evidence="3">Catabolite repression HPr</fullName>
    </submittedName>
    <submittedName>
        <fullName evidence="5">HPr family phosphocarrier protein</fullName>
    </submittedName>
    <submittedName>
        <fullName evidence="4">HPr-like protein Crh</fullName>
    </submittedName>
</protein>
<dbReference type="AlphaFoldDB" id="A0A174IAG1"/>
<dbReference type="Proteomes" id="UP000554488">
    <property type="component" value="Unassembled WGS sequence"/>
</dbReference>
<reference evidence="5 8" key="3">
    <citation type="submission" date="2020-07" db="EMBL/GenBank/DDBJ databases">
        <title>Bacterial metabolism rescues the inhibition of intestinal drug absorption by food and drug additives.</title>
        <authorList>
            <person name="Zou L."/>
            <person name="Spanogiannopoulos P."/>
            <person name="Chien H.-C."/>
            <person name="Pieper L.M."/>
            <person name="Cai W."/>
            <person name="Khuri N."/>
            <person name="Pottel J."/>
            <person name="Vora B."/>
            <person name="Ni Z."/>
            <person name="Tsakalozou E."/>
            <person name="Zhang W."/>
            <person name="Shoichet B.K."/>
            <person name="Giacomini K.M."/>
            <person name="Turnbaugh P.J."/>
        </authorList>
    </citation>
    <scope>NUCLEOTIDE SEQUENCE [LARGE SCALE GENOMIC DNA]</scope>
    <source>
        <strain evidence="5 8">F22</strain>
    </source>
</reference>
<reference evidence="4" key="4">
    <citation type="submission" date="2022-09" db="EMBL/GenBank/DDBJ databases">
        <title>Draft genome sequence of Coprococcus comes strain 31264.</title>
        <authorList>
            <person name="Atsushi H."/>
            <person name="Moriya O."/>
            <person name="Mitsuo S."/>
        </authorList>
    </citation>
    <scope>NUCLEOTIDE SEQUENCE</scope>
    <source>
        <strain evidence="4">JCM 31264</strain>
    </source>
</reference>
<evidence type="ECO:0000313" key="8">
    <source>
        <dbReference type="Proteomes" id="UP000554488"/>
    </source>
</evidence>
<organism evidence="3 6">
    <name type="scientific">Coprococcus comes</name>
    <dbReference type="NCBI Taxonomy" id="410072"/>
    <lineage>
        <taxon>Bacteria</taxon>
        <taxon>Bacillati</taxon>
        <taxon>Bacillota</taxon>
        <taxon>Clostridia</taxon>
        <taxon>Lachnospirales</taxon>
        <taxon>Lachnospiraceae</taxon>
        <taxon>Coprococcus</taxon>
    </lineage>
</organism>
<dbReference type="STRING" id="410072.ERS852525_03196"/>
<reference evidence="4" key="5">
    <citation type="submission" date="2022-11" db="EMBL/GenBank/DDBJ databases">
        <title>Draft genome sequence of Coprococcus comes strain 31264.</title>
        <authorList>
            <person name="Hisatomi A."/>
            <person name="Ohkuma M."/>
            <person name="Sakamoto M."/>
        </authorList>
    </citation>
    <scope>NUCLEOTIDE SEQUENCE</scope>
    <source>
        <strain evidence="4">JCM 31264</strain>
    </source>
</reference>
<accession>A0A174IAG1</accession>
<evidence type="ECO:0000313" key="3">
    <source>
        <dbReference type="EMBL" id="CUO84183.1"/>
    </source>
</evidence>
<evidence type="ECO:0000313" key="4">
    <source>
        <dbReference type="EMBL" id="GLG88126.1"/>
    </source>
</evidence>
<dbReference type="EMBL" id="BSCI01000018">
    <property type="protein sequence ID" value="GLG88126.1"/>
    <property type="molecule type" value="Genomic_DNA"/>
</dbReference>
<dbReference type="SUPFAM" id="SSF55594">
    <property type="entry name" value="HPr-like"/>
    <property type="match status" value="1"/>
</dbReference>
<dbReference type="Gene3D" id="3.30.1340.10">
    <property type="entry name" value="HPr-like"/>
    <property type="match status" value="1"/>
</dbReference>
<dbReference type="InterPro" id="IPR035895">
    <property type="entry name" value="HPr-like_sf"/>
</dbReference>
<feature type="domain" description="HPr" evidence="1">
    <location>
        <begin position="1"/>
        <end position="87"/>
    </location>
</feature>
<reference evidence="5 8" key="2">
    <citation type="submission" date="2020-04" db="EMBL/GenBank/DDBJ databases">
        <authorList>
            <person name="Pieper L."/>
        </authorList>
    </citation>
    <scope>NUCLEOTIDE SEQUENCE [LARGE SCALE GENOMIC DNA]</scope>
    <source>
        <strain evidence="5 8">F22</strain>
    </source>
</reference>
<dbReference type="Proteomes" id="UP000095362">
    <property type="component" value="Unassembled WGS sequence"/>
</dbReference>
<evidence type="ECO:0000313" key="5">
    <source>
        <dbReference type="EMBL" id="NUN87318.1"/>
    </source>
</evidence>
<dbReference type="PRINTS" id="PR00107">
    <property type="entry name" value="PHOSPHOCPHPR"/>
</dbReference>
<dbReference type="Proteomes" id="UP000095727">
    <property type="component" value="Unassembled WGS sequence"/>
</dbReference>
<dbReference type="PROSITE" id="PS51350">
    <property type="entry name" value="PTS_HPR_DOM"/>
    <property type="match status" value="1"/>
</dbReference>
<dbReference type="PANTHER" id="PTHR33705">
    <property type="entry name" value="PHOSPHOCARRIER PROTEIN HPR"/>
    <property type="match status" value="1"/>
</dbReference>
<gene>
    <name evidence="3" type="primary">crh</name>
    <name evidence="4" type="ORF">comes_26730</name>
    <name evidence="3" type="ORF">ERS852481_03008</name>
    <name evidence="2" type="ORF">ERS852574_01330</name>
    <name evidence="5" type="ORF">HUU93_12075</name>
</gene>
<proteinExistence type="predicted"/>
<dbReference type="OrthoDB" id="9809047at2"/>
<dbReference type="RefSeq" id="WP_008372676.1">
    <property type="nucleotide sequence ID" value="NZ_BSCI01000018.1"/>
</dbReference>